<keyword evidence="5 8" id="KW-0812">Transmembrane</keyword>
<proteinExistence type="inferred from homology"/>
<dbReference type="InterPro" id="IPR047817">
    <property type="entry name" value="ABC2_TM_bact-type"/>
</dbReference>
<evidence type="ECO:0000256" key="4">
    <source>
        <dbReference type="ARBA" id="ARBA00022475"/>
    </source>
</evidence>
<reference evidence="10" key="1">
    <citation type="submission" date="2021-01" db="EMBL/GenBank/DDBJ databases">
        <title>Genome public.</title>
        <authorList>
            <person name="Liu C."/>
            <person name="Sun Q."/>
        </authorList>
    </citation>
    <scope>NUCLEOTIDE SEQUENCE</scope>
    <source>
        <strain evidence="10">M6</strain>
    </source>
</reference>
<evidence type="ECO:0000259" key="9">
    <source>
        <dbReference type="PROSITE" id="PS51012"/>
    </source>
</evidence>
<evidence type="ECO:0000256" key="2">
    <source>
        <dbReference type="ARBA" id="ARBA00007783"/>
    </source>
</evidence>
<evidence type="ECO:0000256" key="6">
    <source>
        <dbReference type="ARBA" id="ARBA00022989"/>
    </source>
</evidence>
<comment type="caution">
    <text evidence="10">The sequence shown here is derived from an EMBL/GenBank/DDBJ whole genome shotgun (WGS) entry which is preliminary data.</text>
</comment>
<evidence type="ECO:0000313" key="11">
    <source>
        <dbReference type="Proteomes" id="UP000633365"/>
    </source>
</evidence>
<evidence type="ECO:0000256" key="8">
    <source>
        <dbReference type="SAM" id="Phobius"/>
    </source>
</evidence>
<feature type="transmembrane region" description="Helical" evidence="8">
    <location>
        <begin position="221"/>
        <end position="245"/>
    </location>
</feature>
<organism evidence="10 11">
    <name type="scientific">Ruminococcus difficilis</name>
    <dbReference type="NCBI Taxonomy" id="2763069"/>
    <lineage>
        <taxon>Bacteria</taxon>
        <taxon>Bacillati</taxon>
        <taxon>Bacillota</taxon>
        <taxon>Clostridia</taxon>
        <taxon>Eubacteriales</taxon>
        <taxon>Oscillospiraceae</taxon>
        <taxon>Ruminococcus</taxon>
    </lineage>
</organism>
<dbReference type="Proteomes" id="UP000633365">
    <property type="component" value="Unassembled WGS sequence"/>
</dbReference>
<evidence type="ECO:0000256" key="1">
    <source>
        <dbReference type="ARBA" id="ARBA00004651"/>
    </source>
</evidence>
<feature type="transmembrane region" description="Helical" evidence="8">
    <location>
        <begin position="143"/>
        <end position="165"/>
    </location>
</feature>
<dbReference type="PANTHER" id="PTHR30294">
    <property type="entry name" value="MEMBRANE COMPONENT OF ABC TRANSPORTER YHHJ-RELATED"/>
    <property type="match status" value="1"/>
</dbReference>
<feature type="transmembrane region" description="Helical" evidence="8">
    <location>
        <begin position="20"/>
        <end position="37"/>
    </location>
</feature>
<feature type="transmembrane region" description="Helical" evidence="8">
    <location>
        <begin position="186"/>
        <end position="209"/>
    </location>
</feature>
<dbReference type="PROSITE" id="PS51012">
    <property type="entry name" value="ABC_TM2"/>
    <property type="match status" value="1"/>
</dbReference>
<feature type="transmembrane region" description="Helical" evidence="8">
    <location>
        <begin position="252"/>
        <end position="272"/>
    </location>
</feature>
<gene>
    <name evidence="10" type="ORF">JKK62_06925</name>
</gene>
<keyword evidence="3" id="KW-0813">Transport</keyword>
<keyword evidence="6 8" id="KW-1133">Transmembrane helix</keyword>
<dbReference type="InterPro" id="IPR013525">
    <property type="entry name" value="ABC2_TM"/>
</dbReference>
<dbReference type="InterPro" id="IPR051449">
    <property type="entry name" value="ABC-2_transporter_component"/>
</dbReference>
<comment type="similarity">
    <text evidence="2">Belongs to the ABC-2 integral membrane protein family.</text>
</comment>
<keyword evidence="7 8" id="KW-0472">Membrane</keyword>
<keyword evidence="11" id="KW-1185">Reference proteome</keyword>
<dbReference type="EMBL" id="JAEQMG010000054">
    <property type="protein sequence ID" value="MBK6088393.1"/>
    <property type="molecule type" value="Genomic_DNA"/>
</dbReference>
<accession>A0A934U0K1</accession>
<feature type="domain" description="ABC transmembrane type-2" evidence="9">
    <location>
        <begin position="102"/>
        <end position="333"/>
    </location>
</feature>
<evidence type="ECO:0000313" key="10">
    <source>
        <dbReference type="EMBL" id="MBK6088393.1"/>
    </source>
</evidence>
<dbReference type="RefSeq" id="WP_201427295.1">
    <property type="nucleotide sequence ID" value="NZ_JAEQMG010000054.1"/>
</dbReference>
<dbReference type="GO" id="GO:0140359">
    <property type="term" value="F:ABC-type transporter activity"/>
    <property type="evidence" value="ECO:0007669"/>
    <property type="project" value="InterPro"/>
</dbReference>
<protein>
    <submittedName>
        <fullName evidence="10">ABC transporter permease</fullName>
    </submittedName>
</protein>
<dbReference type="GO" id="GO:0005886">
    <property type="term" value="C:plasma membrane"/>
    <property type="evidence" value="ECO:0007669"/>
    <property type="project" value="UniProtKB-SubCell"/>
</dbReference>
<feature type="transmembrane region" description="Helical" evidence="8">
    <location>
        <begin position="311"/>
        <end position="330"/>
    </location>
</feature>
<evidence type="ECO:0000256" key="3">
    <source>
        <dbReference type="ARBA" id="ARBA00022448"/>
    </source>
</evidence>
<sequence length="336" mass="37909">MKTIVEKICKQMKNDRRSLAMIFVIPLVIITFLYILLGDNNAEVRVTLVGASNEIVDFYESADRISSVECVDDIDEEESLTKESTDAVINFTTNEVHLLEDNSVYFQIVEESITNLYKDIMKTPPMKIKYIYGDNLSTNFEKLSYVLLGIICFFLVFLISGISFVRERTGGTLERFMLTPVRRSTVVTGYTVGFGIFGMLQAIIILLFVRYVLGVEFKGNVIFAILIMILLAFSAVSIGEFVSIFANSEFQLIQFIPLIIIPQVFFSGVLPIEGLPAHIDKLAYCMPIYYGCTGLKKILIDGLGFTATLPYISALLLFVIVFYVLNVLILRKYRAI</sequence>
<evidence type="ECO:0000256" key="5">
    <source>
        <dbReference type="ARBA" id="ARBA00022692"/>
    </source>
</evidence>
<keyword evidence="4" id="KW-1003">Cell membrane</keyword>
<dbReference type="AlphaFoldDB" id="A0A934U0K1"/>
<evidence type="ECO:0000256" key="7">
    <source>
        <dbReference type="ARBA" id="ARBA00023136"/>
    </source>
</evidence>
<dbReference type="PANTHER" id="PTHR30294:SF38">
    <property type="entry name" value="TRANSPORT PERMEASE PROTEIN"/>
    <property type="match status" value="1"/>
</dbReference>
<dbReference type="Pfam" id="PF12698">
    <property type="entry name" value="ABC2_membrane_3"/>
    <property type="match status" value="1"/>
</dbReference>
<comment type="subcellular location">
    <subcellularLocation>
        <location evidence="1">Cell membrane</location>
        <topology evidence="1">Multi-pass membrane protein</topology>
    </subcellularLocation>
</comment>
<name>A0A934U0K1_9FIRM</name>